<evidence type="ECO:0000313" key="3">
    <source>
        <dbReference type="Proteomes" id="UP001521785"/>
    </source>
</evidence>
<accession>A0ABR3RGP8</accession>
<comment type="caution">
    <text evidence="2">The sequence shown here is derived from an EMBL/GenBank/DDBJ whole genome shotgun (WGS) entry which is preliminary data.</text>
</comment>
<dbReference type="InterPro" id="IPR019193">
    <property type="entry name" value="UBQ-conj_enz_E2-bd_prot"/>
</dbReference>
<organism evidence="2 3">
    <name type="scientific">Paraconiothyrium brasiliense</name>
    <dbReference type="NCBI Taxonomy" id="300254"/>
    <lineage>
        <taxon>Eukaryota</taxon>
        <taxon>Fungi</taxon>
        <taxon>Dikarya</taxon>
        <taxon>Ascomycota</taxon>
        <taxon>Pezizomycotina</taxon>
        <taxon>Dothideomycetes</taxon>
        <taxon>Pleosporomycetidae</taxon>
        <taxon>Pleosporales</taxon>
        <taxon>Massarineae</taxon>
        <taxon>Didymosphaeriaceae</taxon>
        <taxon>Paraconiothyrium</taxon>
    </lineage>
</organism>
<name>A0ABR3RGP8_9PLEO</name>
<evidence type="ECO:0000313" key="2">
    <source>
        <dbReference type="EMBL" id="KAL1603542.1"/>
    </source>
</evidence>
<sequence length="97" mass="10830">MPLPVFWKRETWAPAQPGEVEKADEEEVEFPGELFEELRRGLEESQALIPASARKFQGWEVGLLERFDIGDVKRKEAIGEEKDIDGSVGNGAELSSA</sequence>
<evidence type="ECO:0000256" key="1">
    <source>
        <dbReference type="SAM" id="MobiDB-lite"/>
    </source>
</evidence>
<feature type="region of interest" description="Disordered" evidence="1">
    <location>
        <begin position="78"/>
        <end position="97"/>
    </location>
</feature>
<gene>
    <name evidence="2" type="ORF">SLS60_005130</name>
</gene>
<dbReference type="EMBL" id="JAKJXO020000006">
    <property type="protein sequence ID" value="KAL1603542.1"/>
    <property type="molecule type" value="Genomic_DNA"/>
</dbReference>
<reference evidence="2 3" key="1">
    <citation type="submission" date="2024-02" db="EMBL/GenBank/DDBJ databases">
        <title>De novo assembly and annotation of 12 fungi associated with fruit tree decline syndrome in Ontario, Canada.</title>
        <authorList>
            <person name="Sulman M."/>
            <person name="Ellouze W."/>
            <person name="Ilyukhin E."/>
        </authorList>
    </citation>
    <scope>NUCLEOTIDE SEQUENCE [LARGE SCALE GENOMIC DNA]</scope>
    <source>
        <strain evidence="2 3">M42-189</strain>
    </source>
</reference>
<proteinExistence type="predicted"/>
<keyword evidence="3" id="KW-1185">Reference proteome</keyword>
<dbReference type="Pfam" id="PF09814">
    <property type="entry name" value="HECT_2"/>
    <property type="match status" value="1"/>
</dbReference>
<dbReference type="Proteomes" id="UP001521785">
    <property type="component" value="Unassembled WGS sequence"/>
</dbReference>
<protein>
    <submittedName>
        <fullName evidence="2">Uncharacterized protein</fullName>
    </submittedName>
</protein>